<evidence type="ECO:0000256" key="6">
    <source>
        <dbReference type="SAM" id="SignalP"/>
    </source>
</evidence>
<feature type="chain" id="PRO_5025440186" evidence="6">
    <location>
        <begin position="25"/>
        <end position="135"/>
    </location>
</feature>
<dbReference type="Proteomes" id="UP000472262">
    <property type="component" value="Unassembled WGS sequence"/>
</dbReference>
<dbReference type="GO" id="GO:0002250">
    <property type="term" value="P:adaptive immune response"/>
    <property type="evidence" value="ECO:0007669"/>
    <property type="project" value="UniProtKB-KW"/>
</dbReference>
<dbReference type="InterPro" id="IPR013783">
    <property type="entry name" value="Ig-like_fold"/>
</dbReference>
<dbReference type="SMART" id="SM00408">
    <property type="entry name" value="IGc2"/>
    <property type="match status" value="1"/>
</dbReference>
<evidence type="ECO:0000313" key="8">
    <source>
        <dbReference type="Ensembl" id="ENSSGRP00000014108.1"/>
    </source>
</evidence>
<protein>
    <submittedName>
        <fullName evidence="8">T-cell receptor alpha/delta variable 26.0</fullName>
    </submittedName>
</protein>
<accession>A0A672KW32</accession>
<reference evidence="8" key="1">
    <citation type="submission" date="2025-08" db="UniProtKB">
        <authorList>
            <consortium name="Ensembl"/>
        </authorList>
    </citation>
    <scope>IDENTIFICATION</scope>
</reference>
<dbReference type="SMART" id="SM00406">
    <property type="entry name" value="IGv"/>
    <property type="match status" value="1"/>
</dbReference>
<dbReference type="PROSITE" id="PS50835">
    <property type="entry name" value="IG_LIKE"/>
    <property type="match status" value="1"/>
</dbReference>
<dbReference type="InterPro" id="IPR007110">
    <property type="entry name" value="Ig-like_dom"/>
</dbReference>
<evidence type="ECO:0000313" key="9">
    <source>
        <dbReference type="Proteomes" id="UP000472262"/>
    </source>
</evidence>
<sequence length="135" mass="15060">GRLRPNVCVVVLQLMPLSFAGVFADSIVPKEEGSNKTRREGESVTLSCTYKSKTNVLLYWYRQYPNREPLYLLFKSSRPSGEVNVSAKRYKITTSPTSTSLTINNVNLSDSALYYCALKAGAHCGTRSSILRKTE</sequence>
<keyword evidence="4" id="KW-0393">Immunoglobulin domain</keyword>
<dbReference type="InterPro" id="IPR003599">
    <property type="entry name" value="Ig_sub"/>
</dbReference>
<name>A0A672KW32_SINGR</name>
<keyword evidence="2" id="KW-1064">Adaptive immunity</keyword>
<dbReference type="SUPFAM" id="SSF48726">
    <property type="entry name" value="Immunoglobulin"/>
    <property type="match status" value="1"/>
</dbReference>
<dbReference type="InterPro" id="IPR013106">
    <property type="entry name" value="Ig_V-set"/>
</dbReference>
<keyword evidence="5" id="KW-1279">T cell receptor</keyword>
<evidence type="ECO:0000256" key="1">
    <source>
        <dbReference type="ARBA" id="ARBA00022729"/>
    </source>
</evidence>
<dbReference type="Pfam" id="PF07686">
    <property type="entry name" value="V-set"/>
    <property type="match status" value="1"/>
</dbReference>
<dbReference type="InterPro" id="IPR051287">
    <property type="entry name" value="TCR_variable_region"/>
</dbReference>
<feature type="signal peptide" evidence="6">
    <location>
        <begin position="1"/>
        <end position="24"/>
    </location>
</feature>
<keyword evidence="1 6" id="KW-0732">Signal</keyword>
<dbReference type="PANTHER" id="PTHR19367:SF18">
    <property type="entry name" value="T CELL RECEPTOR ALPHA VARIABLE 16"/>
    <property type="match status" value="1"/>
</dbReference>
<evidence type="ECO:0000256" key="3">
    <source>
        <dbReference type="ARBA" id="ARBA00023170"/>
    </source>
</evidence>
<keyword evidence="9" id="KW-1185">Reference proteome</keyword>
<reference evidence="8" key="2">
    <citation type="submission" date="2025-09" db="UniProtKB">
        <authorList>
            <consortium name="Ensembl"/>
        </authorList>
    </citation>
    <scope>IDENTIFICATION</scope>
</reference>
<evidence type="ECO:0000256" key="5">
    <source>
        <dbReference type="ARBA" id="ARBA00043266"/>
    </source>
</evidence>
<dbReference type="Ensembl" id="ENSSGRT00000015235.1">
    <property type="protein sequence ID" value="ENSSGRP00000014108.1"/>
    <property type="gene ID" value="ENSSGRG00000008825.1"/>
</dbReference>
<keyword evidence="5" id="KW-0391">Immunity</keyword>
<dbReference type="InParanoid" id="A0A672KW32"/>
<feature type="domain" description="Ig-like" evidence="7">
    <location>
        <begin position="5"/>
        <end position="132"/>
    </location>
</feature>
<dbReference type="PANTHER" id="PTHR19367">
    <property type="entry name" value="T-CELL RECEPTOR ALPHA CHAIN V REGION"/>
    <property type="match status" value="1"/>
</dbReference>
<dbReference type="Gene3D" id="2.60.40.10">
    <property type="entry name" value="Immunoglobulins"/>
    <property type="match status" value="1"/>
</dbReference>
<dbReference type="GO" id="GO:0042101">
    <property type="term" value="C:T cell receptor complex"/>
    <property type="evidence" value="ECO:0007669"/>
    <property type="project" value="UniProtKB-KW"/>
</dbReference>
<dbReference type="AlphaFoldDB" id="A0A672KW32"/>
<dbReference type="SMART" id="SM00409">
    <property type="entry name" value="IG"/>
    <property type="match status" value="1"/>
</dbReference>
<keyword evidence="3" id="KW-0675">Receptor</keyword>
<proteinExistence type="predicted"/>
<dbReference type="OMA" id="YANQEPQ"/>
<dbReference type="InterPro" id="IPR036179">
    <property type="entry name" value="Ig-like_dom_sf"/>
</dbReference>
<organism evidence="8 9">
    <name type="scientific">Sinocyclocheilus grahami</name>
    <name type="common">Dianchi golden-line fish</name>
    <name type="synonym">Barbus grahami</name>
    <dbReference type="NCBI Taxonomy" id="75366"/>
    <lineage>
        <taxon>Eukaryota</taxon>
        <taxon>Metazoa</taxon>
        <taxon>Chordata</taxon>
        <taxon>Craniata</taxon>
        <taxon>Vertebrata</taxon>
        <taxon>Euteleostomi</taxon>
        <taxon>Actinopterygii</taxon>
        <taxon>Neopterygii</taxon>
        <taxon>Teleostei</taxon>
        <taxon>Ostariophysi</taxon>
        <taxon>Cypriniformes</taxon>
        <taxon>Cyprinidae</taxon>
        <taxon>Cyprininae</taxon>
        <taxon>Sinocyclocheilus</taxon>
    </lineage>
</organism>
<evidence type="ECO:0000259" key="7">
    <source>
        <dbReference type="PROSITE" id="PS50835"/>
    </source>
</evidence>
<evidence type="ECO:0000256" key="2">
    <source>
        <dbReference type="ARBA" id="ARBA00023130"/>
    </source>
</evidence>
<dbReference type="InterPro" id="IPR003598">
    <property type="entry name" value="Ig_sub2"/>
</dbReference>
<evidence type="ECO:0000256" key="4">
    <source>
        <dbReference type="ARBA" id="ARBA00023319"/>
    </source>
</evidence>